<feature type="compositionally biased region" description="Basic and acidic residues" evidence="1">
    <location>
        <begin position="37"/>
        <end position="56"/>
    </location>
</feature>
<name>A0ABR1LHT6_9PEZI</name>
<feature type="chain" id="PRO_5046189579" description="Secreted protein" evidence="2">
    <location>
        <begin position="17"/>
        <end position="83"/>
    </location>
</feature>
<evidence type="ECO:0000313" key="4">
    <source>
        <dbReference type="Proteomes" id="UP001360953"/>
    </source>
</evidence>
<accession>A0ABR1LHT6</accession>
<organism evidence="3 4">
    <name type="scientific">Phyllosticta citribraziliensis</name>
    <dbReference type="NCBI Taxonomy" id="989973"/>
    <lineage>
        <taxon>Eukaryota</taxon>
        <taxon>Fungi</taxon>
        <taxon>Dikarya</taxon>
        <taxon>Ascomycota</taxon>
        <taxon>Pezizomycotina</taxon>
        <taxon>Dothideomycetes</taxon>
        <taxon>Dothideomycetes incertae sedis</taxon>
        <taxon>Botryosphaeriales</taxon>
        <taxon>Phyllostictaceae</taxon>
        <taxon>Phyllosticta</taxon>
    </lineage>
</organism>
<protein>
    <recommendedName>
        <fullName evidence="5">Secreted protein</fullName>
    </recommendedName>
</protein>
<gene>
    <name evidence="3" type="ORF">J3D65DRAFT_628919</name>
</gene>
<feature type="signal peptide" evidence="2">
    <location>
        <begin position="1"/>
        <end position="16"/>
    </location>
</feature>
<reference evidence="3 4" key="1">
    <citation type="submission" date="2024-04" db="EMBL/GenBank/DDBJ databases">
        <title>Phyllosticta paracitricarpa is synonymous to the EU quarantine fungus P. citricarpa based on phylogenomic analyses.</title>
        <authorList>
            <consortium name="Lawrence Berkeley National Laboratory"/>
            <person name="Van ingen-buijs V.A."/>
            <person name="Van westerhoven A.C."/>
            <person name="Haridas S."/>
            <person name="Skiadas P."/>
            <person name="Martin F."/>
            <person name="Groenewald J.Z."/>
            <person name="Crous P.W."/>
            <person name="Seidl M.F."/>
        </authorList>
    </citation>
    <scope>NUCLEOTIDE SEQUENCE [LARGE SCALE GENOMIC DNA]</scope>
    <source>
        <strain evidence="3 4">CPC 17464</strain>
    </source>
</reference>
<evidence type="ECO:0000313" key="3">
    <source>
        <dbReference type="EMBL" id="KAK7534764.1"/>
    </source>
</evidence>
<keyword evidence="4" id="KW-1185">Reference proteome</keyword>
<dbReference type="EMBL" id="JBBPEH010000008">
    <property type="protein sequence ID" value="KAK7534764.1"/>
    <property type="molecule type" value="Genomic_DNA"/>
</dbReference>
<evidence type="ECO:0000256" key="2">
    <source>
        <dbReference type="SAM" id="SignalP"/>
    </source>
</evidence>
<dbReference type="GeneID" id="92033589"/>
<evidence type="ECO:0000256" key="1">
    <source>
        <dbReference type="SAM" id="MobiDB-lite"/>
    </source>
</evidence>
<dbReference type="Proteomes" id="UP001360953">
    <property type="component" value="Unassembled WGS sequence"/>
</dbReference>
<feature type="region of interest" description="Disordered" evidence="1">
    <location>
        <begin position="29"/>
        <end position="59"/>
    </location>
</feature>
<keyword evidence="2" id="KW-0732">Signal</keyword>
<comment type="caution">
    <text evidence="3">The sequence shown here is derived from an EMBL/GenBank/DDBJ whole genome shotgun (WGS) entry which is preliminary data.</text>
</comment>
<dbReference type="RefSeq" id="XP_066653489.1">
    <property type="nucleotide sequence ID" value="XM_066800683.1"/>
</dbReference>
<sequence length="83" mass="9148">MLLIHLGSAQLRQALALRLVALSAMRGTALGTQPRHGTKEEKNNNTHRHRDEENRSCGRGLLGSSLNVVLGRVRLGYTADLLY</sequence>
<proteinExistence type="predicted"/>
<evidence type="ECO:0008006" key="5">
    <source>
        <dbReference type="Google" id="ProtNLM"/>
    </source>
</evidence>